<keyword evidence="1" id="KW-0812">Transmembrane</keyword>
<comment type="caution">
    <text evidence="2">The sequence shown here is derived from an EMBL/GenBank/DDBJ whole genome shotgun (WGS) entry which is preliminary data.</text>
</comment>
<proteinExistence type="predicted"/>
<keyword evidence="1" id="KW-0472">Membrane</keyword>
<dbReference type="Proteomes" id="UP000616201">
    <property type="component" value="Unassembled WGS sequence"/>
</dbReference>
<organism evidence="2 3">
    <name type="scientific">Sphingobacterium hungaricum</name>
    <dbReference type="NCBI Taxonomy" id="2082723"/>
    <lineage>
        <taxon>Bacteria</taxon>
        <taxon>Pseudomonadati</taxon>
        <taxon>Bacteroidota</taxon>
        <taxon>Sphingobacteriia</taxon>
        <taxon>Sphingobacteriales</taxon>
        <taxon>Sphingobacteriaceae</taxon>
        <taxon>Sphingobacterium</taxon>
    </lineage>
</organism>
<keyword evidence="1" id="KW-1133">Transmembrane helix</keyword>
<keyword evidence="3" id="KW-1185">Reference proteome</keyword>
<evidence type="ECO:0000313" key="3">
    <source>
        <dbReference type="Proteomes" id="UP000616201"/>
    </source>
</evidence>
<reference evidence="2" key="1">
    <citation type="submission" date="2018-02" db="EMBL/GenBank/DDBJ databases">
        <authorList>
            <person name="Vasarhelyi B.M."/>
            <person name="Deshmukh S."/>
            <person name="Balint B."/>
            <person name="Kukolya J."/>
        </authorList>
    </citation>
    <scope>NUCLEOTIDE SEQUENCE</scope>
    <source>
        <strain evidence="2">KB22</strain>
    </source>
</reference>
<name>A0A928V3D1_9SPHI</name>
<feature type="transmembrane region" description="Helical" evidence="1">
    <location>
        <begin position="35"/>
        <end position="59"/>
    </location>
</feature>
<evidence type="ECO:0000313" key="2">
    <source>
        <dbReference type="EMBL" id="MBE8715369.1"/>
    </source>
</evidence>
<feature type="transmembrane region" description="Helical" evidence="1">
    <location>
        <begin position="71"/>
        <end position="88"/>
    </location>
</feature>
<dbReference type="AlphaFoldDB" id="A0A928V3D1"/>
<gene>
    <name evidence="2" type="ORF">C4F49_16975</name>
</gene>
<evidence type="ECO:0000256" key="1">
    <source>
        <dbReference type="SAM" id="Phobius"/>
    </source>
</evidence>
<protein>
    <submittedName>
        <fullName evidence="2">Rod shape-determining protein MreD</fullName>
    </submittedName>
</protein>
<dbReference type="RefSeq" id="WP_196934966.1">
    <property type="nucleotide sequence ID" value="NZ_MU158698.1"/>
</dbReference>
<accession>A0A928V3D1</accession>
<dbReference type="EMBL" id="PRDK01000010">
    <property type="protein sequence ID" value="MBE8715369.1"/>
    <property type="molecule type" value="Genomic_DNA"/>
</dbReference>
<feature type="transmembrane region" description="Helical" evidence="1">
    <location>
        <begin position="144"/>
        <end position="166"/>
    </location>
</feature>
<feature type="transmembrane region" description="Helical" evidence="1">
    <location>
        <begin position="109"/>
        <end position="132"/>
    </location>
</feature>
<feature type="transmembrane region" description="Helical" evidence="1">
    <location>
        <begin position="6"/>
        <end position="23"/>
    </location>
</feature>
<sequence length="175" mass="20487">MGRILIYNGIRFVVLILLQVVLFKNIGYYNLTSSFPYILFIFLLPIGISNFLLFLIAFLTGLTVDAFYDSIGVHAAACVALAWFRIFFKRITLEIEVRESFDTPTWDEMGFKWFSSYIFFGCLIHHFVLFMVEAFSFKNFHYTLLSTLLSSIFTFLIILLISLLFYKRKSRLISK</sequence>